<sequence>MKTKKAYLVIVILLLGSLIGNNVFAQYGPETKLPSLKSPFDENYDYQHGDRGFVRVVGSSSTPADQRCYSIVTGNGDGERFRVSANGTVSIISPRNFPTTPSAALNFYRGGATTAYDYLGGIFCSNSKMAISGCSGIDFWGISQNTGTPHLSVRSDGTVSVSDAITMKIGRNGAPTIKGKTADKWLRIGGWNGVAFWGNRNMDDEDNPHVLIKETGMTIGRVTNPEYALNVGGSIYAEADGIQTYFGKDTGYDDAWIGTISKHGLYLGTDGRSSLYFDVGNNNTYIGLRDTDVAQIRQELKKKYSLFVAKGVLSEDYGIGPRATWSDFVFSKDYALKTIPEVEEFISENNHLPDVPSAKQVAEEGYSQHDMNKILLQKIEELTLYTIQQQKEIQELKSELNNLKK</sequence>
<evidence type="ECO:0000313" key="1">
    <source>
        <dbReference type="EMBL" id="VYS98740.1"/>
    </source>
</evidence>
<organism evidence="1">
    <name type="scientific">Bacteroides intestinalis</name>
    <dbReference type="NCBI Taxonomy" id="329854"/>
    <lineage>
        <taxon>Bacteria</taxon>
        <taxon>Pseudomonadati</taxon>
        <taxon>Bacteroidota</taxon>
        <taxon>Bacteroidia</taxon>
        <taxon>Bacteroidales</taxon>
        <taxon>Bacteroidaceae</taxon>
        <taxon>Bacteroides</taxon>
    </lineage>
</organism>
<gene>
    <name evidence="1" type="ORF">BILFYP9_01342</name>
</gene>
<dbReference type="AlphaFoldDB" id="A0A6N2T3T3"/>
<dbReference type="RefSeq" id="WP_138291189.1">
    <property type="nucleotide sequence ID" value="NZ_BAABZC010000001.1"/>
</dbReference>
<name>A0A6N2T3T3_9BACE</name>
<protein>
    <submittedName>
        <fullName evidence="1">Uncharacterized protein</fullName>
    </submittedName>
</protein>
<accession>A0A6N2T3T3</accession>
<proteinExistence type="predicted"/>
<dbReference type="EMBL" id="CACRSU010000014">
    <property type="protein sequence ID" value="VYS98740.1"/>
    <property type="molecule type" value="Genomic_DNA"/>
</dbReference>
<reference evidence="1" key="1">
    <citation type="submission" date="2019-11" db="EMBL/GenBank/DDBJ databases">
        <authorList>
            <person name="Feng L."/>
        </authorList>
    </citation>
    <scope>NUCLEOTIDE SEQUENCE</scope>
    <source>
        <strain evidence="1">BintestinalisLFYP9</strain>
    </source>
</reference>